<dbReference type="OrthoDB" id="51502at2157"/>
<feature type="domain" description="HTH bat-type" evidence="3">
    <location>
        <begin position="152"/>
        <end position="204"/>
    </location>
</feature>
<sequence>MARARLEVTLPDDVWVGQVTRSHPEATLSVLSVLPTEGGGVALVSLRDDDAPTVVRDIDAADGVEEVELQRAAEDVREAIIRVETTDPRLLMPLRDSRLPVEYPVEVTEGTARITVAGSRDRLSAFATALETMGMDYVVDYVHDAIDAEDLLTDGQRELLVSAIRAGYYDTPRESTLTELADRQGIAKSTASERLHRAEGKVIKRFAEDALDIDPDRSPLAATAE</sequence>
<comment type="caution">
    <text evidence="4">The sequence shown here is derived from an EMBL/GenBank/DDBJ whole genome shotgun (WGS) entry which is preliminary data.</text>
</comment>
<keyword evidence="2" id="KW-0804">Transcription</keyword>
<dbReference type="AlphaFoldDB" id="A0A6B0SUF6"/>
<dbReference type="PANTHER" id="PTHR34236">
    <property type="entry name" value="DIMETHYL SULFOXIDE REDUCTASE TRANSCRIPTIONAL ACTIVATOR"/>
    <property type="match status" value="1"/>
</dbReference>
<evidence type="ECO:0000313" key="4">
    <source>
        <dbReference type="EMBL" id="MXR40331.1"/>
    </source>
</evidence>
<evidence type="ECO:0000313" key="5">
    <source>
        <dbReference type="Proteomes" id="UP000437065"/>
    </source>
</evidence>
<dbReference type="EMBL" id="WUUS01000002">
    <property type="protein sequence ID" value="MXR40331.1"/>
    <property type="molecule type" value="Genomic_DNA"/>
</dbReference>
<accession>A0A6B0SUF6</accession>
<keyword evidence="5" id="KW-1185">Reference proteome</keyword>
<dbReference type="Proteomes" id="UP000437065">
    <property type="component" value="Unassembled WGS sequence"/>
</dbReference>
<dbReference type="PANTHER" id="PTHR34236:SF1">
    <property type="entry name" value="DIMETHYL SULFOXIDE REDUCTASE TRANSCRIPTIONAL ACTIVATOR"/>
    <property type="match status" value="1"/>
</dbReference>
<name>A0A6B0SUF6_9EURY</name>
<evidence type="ECO:0000259" key="3">
    <source>
        <dbReference type="Pfam" id="PF04967"/>
    </source>
</evidence>
<dbReference type="InterPro" id="IPR007050">
    <property type="entry name" value="HTH_bacterioopsin"/>
</dbReference>
<keyword evidence="1" id="KW-0805">Transcription regulation</keyword>
<dbReference type="RefSeq" id="WP_159663354.1">
    <property type="nucleotide sequence ID" value="NZ_WUUS01000002.1"/>
</dbReference>
<protein>
    <submittedName>
        <fullName evidence="4">Helix-turn-helix domain-containing protein</fullName>
    </submittedName>
</protein>
<reference evidence="4 5" key="1">
    <citation type="submission" date="2019-12" db="EMBL/GenBank/DDBJ databases">
        <title>Isolation and characterization of three novel carbon monoxide-oxidizing members of Halobacteria from salione crusts and soils.</title>
        <authorList>
            <person name="Myers M.R."/>
            <person name="King G.M."/>
        </authorList>
    </citation>
    <scope>NUCLEOTIDE SEQUENCE [LARGE SCALE GENOMIC DNA]</scope>
    <source>
        <strain evidence="4 5">WSA2</strain>
    </source>
</reference>
<dbReference type="Pfam" id="PF04967">
    <property type="entry name" value="HTH_10"/>
    <property type="match status" value="1"/>
</dbReference>
<evidence type="ECO:0000256" key="2">
    <source>
        <dbReference type="ARBA" id="ARBA00023163"/>
    </source>
</evidence>
<organism evidence="4 5">
    <name type="scientific">Halobaculum saliterrae</name>
    <dbReference type="NCBI Taxonomy" id="2073113"/>
    <lineage>
        <taxon>Archaea</taxon>
        <taxon>Methanobacteriati</taxon>
        <taxon>Methanobacteriota</taxon>
        <taxon>Stenosarchaea group</taxon>
        <taxon>Halobacteria</taxon>
        <taxon>Halobacteriales</taxon>
        <taxon>Haloferacaceae</taxon>
        <taxon>Halobaculum</taxon>
    </lineage>
</organism>
<evidence type="ECO:0000256" key="1">
    <source>
        <dbReference type="ARBA" id="ARBA00023015"/>
    </source>
</evidence>
<gene>
    <name evidence="4" type="ORF">GRX01_03040</name>
</gene>
<proteinExistence type="predicted"/>